<feature type="coiled-coil region" evidence="17">
    <location>
        <begin position="1358"/>
        <end position="1407"/>
    </location>
</feature>
<feature type="compositionally biased region" description="Polar residues" evidence="18">
    <location>
        <begin position="1290"/>
        <end position="1300"/>
    </location>
</feature>
<dbReference type="InterPro" id="IPR017907">
    <property type="entry name" value="Znf_RING_CS"/>
</dbReference>
<keyword evidence="14" id="KW-0539">Nucleus</keyword>
<dbReference type="InterPro" id="IPR049390">
    <property type="entry name" value="FBF1_C"/>
</dbReference>
<sequence length="2008" mass="231333">MSKRSADDASGGASGSVASNIGQPPIKKVHFEPHLIGPVSTLEEMDIKVLEFQNKKLAQRIEQRMRTESELRHRIEQLEKRQTQDDAVLNVVNRYWNQLNEDIRVLLQRFDAETADELENKNENEVTTSFLTQLSTWDKEELDDKLANRVQVSKRAVAKIVQVIDRIMQRNEKITMALKGEVSATAGSASNSGEGGGDESQNDTSSLNTIPNCEETLKQMHIDIMTENRNLQNLNTSLHEKFHTMSLKMKEYQDALTAKETENAELKNQIDELQYDLEKVHCRNDKLENHLAEAIEKLKAYHQMHGDPNKSSASKATGHGHAHVSSQHIEDLQKELEEYRELANNRLQELDKLHATHRETLKEVEKLKMDIRQLPESVIVETTEYKCLQSQFSVLYNESMQIKTMLDETRNQLQTSKNQHLRQIEVMESEELIAQKKVRSEMIQMEDVLAQIRKEYEALRIEFEQNMAANEQTAPINREMRHLITSLQNHNGQLKGEVQRYKRKYKDASSDNVKLRRELDEAVAKLEGSKQQGVAVQGGNCDDLKQEGSTTIKEEFSGNSGSTGSNSTDSANVKEENTSMKAEEESMEEDATKDQKEGVKKEHSSPTGGNADKKDFQTSTGSNTSSTVAVANSGQNVTIKQEKDTKDAQKSKDIKVMESEVVRDLKAQLKKALNDQKEMKLLLDMYKGVSKDQRDKVQLMATEKKLRSEIDELRQQLKKLQESKREERKKLADEEALRKIKQLEEQKYELQKQVANQKPVDNAWGPGGANYTRPFVGSHEEEALLNEMEVTGQAFEDMQEQNSRLIQQLREKDDANFKLMSERIKANQMHKLLREEKQILEDQMATRDTQIEAMHIVLRKLEEKERNLQATVATIEKELVLRQQAMEMHKRKAIESAQSAADLKLHLEKYHAQMKEAQQVVAEKTSSLEAEAYKTKRLQEELAQFKRKAERMKKIEMAGTTIDEVMLEEIREYKETLTCPSCKVKRKDAVLSKCFHVFCYDCLRTRYETRQRKCPKCNCAFGANDYHRLYIYFVFKQGMEIKNYSGDDIDSLFADAKNKKLSTSFSMKSGRAADNLEEMFGIEEEESARNLKIRGSRRSNLSATITSSKTLNTPRIIKQGPSQSVVDDEEDDNLGFDPKKPKAGNRAQNLFDDLLAPLEKRSQTNAAISSGSGGGVLKAPISRQSTDTTTENSNIYQNSVTRPKTAGRRGSSMSTVINPEPLVLFAKDRDSNAAISDLSTPNSRKKITTNWLGLPIEPQKTPDKAETTLETSKELKIATDAFPAPGDLQADQNNVNSEDQSAAEKRVQVPSTTSQPTSTPADQMAQNIILLNSMKIGAKQNINNLKYQEHHLILANQIKQQEKVLMETQRKQECLLQQQETQFQNFLQQQIQRHQQLEEIIMKQQQRLNSHLQLMMANQTSIERQAIPDLDLAHISSSSNQLTDNEIQEVSGRNQCEKETLFNLIQVEAQNKRLELENLRLEELIVNTKTNYEKEIDLLEKSSKKQIEVLEHQVANIDQRFKEDIENVKNHYQQKLDEMKREQQSLRKHYEEEITNLRQDHEDEMRKAHRNFSEDMEIVKEEYRRILETIRETKMLEFATIQENGSYFECLKSASSNLTNLTGGLEELREDMRKKIDVIHLEREKKIDLREKRVEDAEKRLAIMEKGAEEEKLRLLDMVSAMELQMAKLTKETSEENWQLRQKLSSLDAEKALLAKEKEYFRDQMVRDEERLKDLKEHQLCELQKCQIELQEERARLKTERVKFETDKRLQSCTDIDKDRMEVEAAMQVAQDAARKADVERERYYKMQRQLEQQKRDLADKEHSLNVKEEELQQELLSYRMSERLSQESLQKSKLAEQYYHNKIQMLQQKSHEMAEKEAHLSQERLLLSQDRIALHALKNKLNRQTKCSLCQINHKTNDDISETLNKNSVKENRSLIESTNNTAFTLLLGAQNDDLVEHLLDVNIAESLRKLNSSTSLGGWEALLDDDHKKLVQNQQIDKESTSDDVK</sequence>
<evidence type="ECO:0000256" key="16">
    <source>
        <dbReference type="PROSITE-ProRule" id="PRU00175"/>
    </source>
</evidence>
<evidence type="ECO:0000256" key="4">
    <source>
        <dbReference type="ARBA" id="ARBA00005555"/>
    </source>
</evidence>
<dbReference type="GO" id="GO:0005634">
    <property type="term" value="C:nucleus"/>
    <property type="evidence" value="ECO:0007669"/>
    <property type="project" value="UniProtKB-SubCell"/>
</dbReference>
<feature type="region of interest" description="Disordered" evidence="18">
    <location>
        <begin position="526"/>
        <end position="653"/>
    </location>
</feature>
<feature type="coiled-coil region" evidence="17">
    <location>
        <begin position="1522"/>
        <end position="1571"/>
    </location>
</feature>
<dbReference type="RefSeq" id="XP_037900601.1">
    <property type="nucleotide sequence ID" value="XM_038044673.1"/>
</dbReference>
<feature type="compositionally biased region" description="Low complexity" evidence="18">
    <location>
        <begin position="8"/>
        <end position="19"/>
    </location>
</feature>
<evidence type="ECO:0000256" key="6">
    <source>
        <dbReference type="ARBA" id="ARBA00019976"/>
    </source>
</evidence>
<evidence type="ECO:0000313" key="21">
    <source>
        <dbReference type="RefSeq" id="XP_037900601.1"/>
    </source>
</evidence>
<dbReference type="PANTHER" id="PTHR23163:SF0">
    <property type="entry name" value="E3 UBIQUITIN-PROTEIN LIGASE BRE1"/>
    <property type="match status" value="1"/>
</dbReference>
<dbReference type="InterPro" id="IPR013083">
    <property type="entry name" value="Znf_RING/FYVE/PHD"/>
</dbReference>
<feature type="coiled-coil region" evidence="17">
    <location>
        <begin position="1462"/>
        <end position="1491"/>
    </location>
</feature>
<evidence type="ECO:0000256" key="2">
    <source>
        <dbReference type="ARBA" id="ARBA00004123"/>
    </source>
</evidence>
<feature type="region of interest" description="Disordered" evidence="18">
    <location>
        <begin position="1283"/>
        <end position="1321"/>
    </location>
</feature>
<evidence type="ECO:0000256" key="5">
    <source>
        <dbReference type="ARBA" id="ARBA00012483"/>
    </source>
</evidence>
<reference evidence="21" key="1">
    <citation type="submission" date="2025-08" db="UniProtKB">
        <authorList>
            <consortium name="RefSeq"/>
        </authorList>
    </citation>
    <scope>IDENTIFICATION</scope>
    <source>
        <tissue evidence="21">Whole body pupa</tissue>
    </source>
</reference>
<evidence type="ECO:0000256" key="9">
    <source>
        <dbReference type="ARBA" id="ARBA00022771"/>
    </source>
</evidence>
<gene>
    <name evidence="21" type="primary">LOC119644930</name>
</gene>
<dbReference type="Gene3D" id="3.30.40.10">
    <property type="entry name" value="Zinc/RING finger domain, C3HC4 (zinc finger)"/>
    <property type="match status" value="1"/>
</dbReference>
<dbReference type="KEGG" id="gfs:119644930"/>
<dbReference type="InterPro" id="IPR013956">
    <property type="entry name" value="E3_ubiquit_lig_Bre1"/>
</dbReference>
<feature type="compositionally biased region" description="Basic and acidic residues" evidence="18">
    <location>
        <begin position="572"/>
        <end position="604"/>
    </location>
</feature>
<dbReference type="Pfam" id="PF21007">
    <property type="entry name" value="FBF1"/>
    <property type="match status" value="1"/>
</dbReference>
<keyword evidence="10" id="KW-0833">Ubl conjugation pathway</keyword>
<comment type="subcellular location">
    <subcellularLocation>
        <location evidence="2">Nucleus</location>
    </subcellularLocation>
</comment>
<protein>
    <recommendedName>
        <fullName evidence="6">E3 ubiquitin-protein ligase BRE1</fullName>
        <ecNumber evidence="5">2.3.2.27</ecNumber>
    </recommendedName>
    <alternativeName>
        <fullName evidence="15">RING-type E3 ubiquitin transferase BRE1</fullName>
    </alternativeName>
</protein>
<feature type="region of interest" description="Disordered" evidence="18">
    <location>
        <begin position="304"/>
        <end position="330"/>
    </location>
</feature>
<evidence type="ECO:0000256" key="18">
    <source>
        <dbReference type="SAM" id="MobiDB-lite"/>
    </source>
</evidence>
<feature type="coiled-coil region" evidence="17">
    <location>
        <begin position="662"/>
        <end position="753"/>
    </location>
</feature>
<keyword evidence="7" id="KW-0808">Transferase</keyword>
<feature type="compositionally biased region" description="Low complexity" evidence="18">
    <location>
        <begin position="557"/>
        <end position="568"/>
    </location>
</feature>
<dbReference type="PROSITE" id="PS50089">
    <property type="entry name" value="ZF_RING_2"/>
    <property type="match status" value="1"/>
</dbReference>
<dbReference type="Pfam" id="PF26095">
    <property type="entry name" value="CC_Bre1"/>
    <property type="match status" value="1"/>
</dbReference>
<feature type="compositionally biased region" description="Low complexity" evidence="18">
    <location>
        <begin position="1308"/>
        <end position="1320"/>
    </location>
</feature>
<evidence type="ECO:0000256" key="8">
    <source>
        <dbReference type="ARBA" id="ARBA00022723"/>
    </source>
</evidence>
<evidence type="ECO:0000256" key="12">
    <source>
        <dbReference type="ARBA" id="ARBA00022853"/>
    </source>
</evidence>
<dbReference type="GeneID" id="119644930"/>
<feature type="compositionally biased region" description="Polar residues" evidence="18">
    <location>
        <begin position="1182"/>
        <end position="1202"/>
    </location>
</feature>
<dbReference type="GO" id="GO:0060255">
    <property type="term" value="P:regulation of macromolecule metabolic process"/>
    <property type="evidence" value="ECO:0007669"/>
    <property type="project" value="UniProtKB-ARBA"/>
</dbReference>
<dbReference type="InterPro" id="IPR058643">
    <property type="entry name" value="BRE1-like_CC"/>
</dbReference>
<keyword evidence="20" id="KW-1185">Reference proteome</keyword>
<dbReference type="Pfam" id="PF26052">
    <property type="entry name" value="BRE1B"/>
    <property type="match status" value="1"/>
</dbReference>
<dbReference type="Proteomes" id="UP000092443">
    <property type="component" value="Unplaced"/>
</dbReference>
<comment type="pathway">
    <text evidence="3">Protein modification; protein ubiquitination.</text>
</comment>
<evidence type="ECO:0000256" key="1">
    <source>
        <dbReference type="ARBA" id="ARBA00000900"/>
    </source>
</evidence>
<dbReference type="FunFam" id="3.30.40.10:FF:000040">
    <property type="entry name" value="E3 ubiquitin protein ligase"/>
    <property type="match status" value="1"/>
</dbReference>
<evidence type="ECO:0000313" key="20">
    <source>
        <dbReference type="Proteomes" id="UP000092443"/>
    </source>
</evidence>
<evidence type="ECO:0000256" key="17">
    <source>
        <dbReference type="SAM" id="Coils"/>
    </source>
</evidence>
<dbReference type="InterPro" id="IPR058642">
    <property type="entry name" value="BRE1A/B-like_dom"/>
</dbReference>
<evidence type="ECO:0000256" key="15">
    <source>
        <dbReference type="ARBA" id="ARBA00031666"/>
    </source>
</evidence>
<name>A0A9C6DRF8_9MUSC</name>
<evidence type="ECO:0000256" key="13">
    <source>
        <dbReference type="ARBA" id="ARBA00023054"/>
    </source>
</evidence>
<feature type="domain" description="RING-type" evidence="19">
    <location>
        <begin position="979"/>
        <end position="1018"/>
    </location>
</feature>
<dbReference type="InterPro" id="IPR018957">
    <property type="entry name" value="Znf_C3HC4_RING-type"/>
</dbReference>
<dbReference type="PROSITE" id="PS00518">
    <property type="entry name" value="ZF_RING_1"/>
    <property type="match status" value="1"/>
</dbReference>
<accession>A0A9C6DRF8</accession>
<evidence type="ECO:0000256" key="10">
    <source>
        <dbReference type="ARBA" id="ARBA00022786"/>
    </source>
</evidence>
<keyword evidence="9 16" id="KW-0863">Zinc-finger</keyword>
<keyword evidence="12" id="KW-0156">Chromatin regulator</keyword>
<comment type="catalytic activity">
    <reaction evidence="1">
        <text>S-ubiquitinyl-[E2 ubiquitin-conjugating enzyme]-L-cysteine + [acceptor protein]-L-lysine = [E2 ubiquitin-conjugating enzyme]-L-cysteine + N(6)-ubiquitinyl-[acceptor protein]-L-lysine.</text>
        <dbReference type="EC" id="2.3.2.27"/>
    </reaction>
</comment>
<evidence type="ECO:0000256" key="14">
    <source>
        <dbReference type="ARBA" id="ARBA00023242"/>
    </source>
</evidence>
<evidence type="ECO:0000259" key="19">
    <source>
        <dbReference type="PROSITE" id="PS50089"/>
    </source>
</evidence>
<feature type="region of interest" description="Disordered" evidence="18">
    <location>
        <begin position="183"/>
        <end position="209"/>
    </location>
</feature>
<feature type="coiled-coil region" evidence="17">
    <location>
        <begin position="795"/>
        <end position="955"/>
    </location>
</feature>
<evidence type="ECO:0000256" key="7">
    <source>
        <dbReference type="ARBA" id="ARBA00022679"/>
    </source>
</evidence>
<feature type="compositionally biased region" description="Basic and acidic residues" evidence="18">
    <location>
        <begin position="640"/>
        <end position="653"/>
    </location>
</feature>
<evidence type="ECO:0000256" key="11">
    <source>
        <dbReference type="ARBA" id="ARBA00022833"/>
    </source>
</evidence>
<comment type="similarity">
    <text evidence="4">Belongs to the BRE1 family.</text>
</comment>
<dbReference type="CDD" id="cd16705">
    <property type="entry name" value="RING-HC_dBre1-like"/>
    <property type="match status" value="1"/>
</dbReference>
<dbReference type="GO" id="GO:0061630">
    <property type="term" value="F:ubiquitin protein ligase activity"/>
    <property type="evidence" value="ECO:0007669"/>
    <property type="project" value="UniProtKB-EC"/>
</dbReference>
<dbReference type="Pfam" id="PF00097">
    <property type="entry name" value="zf-C3HC4"/>
    <property type="match status" value="1"/>
</dbReference>
<dbReference type="SMART" id="SM00184">
    <property type="entry name" value="RING"/>
    <property type="match status" value="1"/>
</dbReference>
<feature type="compositionally biased region" description="Basic and acidic residues" evidence="18">
    <location>
        <begin position="542"/>
        <end position="556"/>
    </location>
</feature>
<dbReference type="InterPro" id="IPR001841">
    <property type="entry name" value="Znf_RING"/>
</dbReference>
<dbReference type="SUPFAM" id="SSF57850">
    <property type="entry name" value="RING/U-box"/>
    <property type="match status" value="1"/>
</dbReference>
<dbReference type="GO" id="GO:0008270">
    <property type="term" value="F:zinc ion binding"/>
    <property type="evidence" value="ECO:0007669"/>
    <property type="project" value="UniProtKB-KW"/>
</dbReference>
<evidence type="ECO:0000256" key="3">
    <source>
        <dbReference type="ARBA" id="ARBA00004906"/>
    </source>
</evidence>
<keyword evidence="8" id="KW-0479">Metal-binding</keyword>
<dbReference type="EC" id="2.3.2.27" evidence="5"/>
<keyword evidence="11" id="KW-0862">Zinc</keyword>
<feature type="region of interest" description="Disordered" evidence="18">
    <location>
        <begin position="1166"/>
        <end position="1214"/>
    </location>
</feature>
<feature type="coiled-coil region" evidence="17">
    <location>
        <begin position="1611"/>
        <end position="1674"/>
    </location>
</feature>
<proteinExistence type="inferred from homology"/>
<dbReference type="PANTHER" id="PTHR23163">
    <property type="entry name" value="RING FINGER PROTEIN-RELATED"/>
    <property type="match status" value="1"/>
</dbReference>
<feature type="region of interest" description="Disordered" evidence="18">
    <location>
        <begin position="1113"/>
        <end position="1145"/>
    </location>
</feature>
<dbReference type="GO" id="GO:0006325">
    <property type="term" value="P:chromatin organization"/>
    <property type="evidence" value="ECO:0007669"/>
    <property type="project" value="UniProtKB-KW"/>
</dbReference>
<feature type="coiled-coil region" evidence="17">
    <location>
        <begin position="1801"/>
        <end position="1835"/>
    </location>
</feature>
<dbReference type="GO" id="GO:0033503">
    <property type="term" value="C:HULC complex"/>
    <property type="evidence" value="ECO:0007669"/>
    <property type="project" value="TreeGrafter"/>
</dbReference>
<feature type="compositionally biased region" description="Polar residues" evidence="18">
    <location>
        <begin position="617"/>
        <end position="639"/>
    </location>
</feature>
<feature type="region of interest" description="Disordered" evidence="18">
    <location>
        <begin position="1"/>
        <end position="25"/>
    </location>
</feature>
<organism evidence="20 21">
    <name type="scientific">Glossina fuscipes</name>
    <dbReference type="NCBI Taxonomy" id="7396"/>
    <lineage>
        <taxon>Eukaryota</taxon>
        <taxon>Metazoa</taxon>
        <taxon>Ecdysozoa</taxon>
        <taxon>Arthropoda</taxon>
        <taxon>Hexapoda</taxon>
        <taxon>Insecta</taxon>
        <taxon>Pterygota</taxon>
        <taxon>Neoptera</taxon>
        <taxon>Endopterygota</taxon>
        <taxon>Diptera</taxon>
        <taxon>Brachycera</taxon>
        <taxon>Muscomorpha</taxon>
        <taxon>Hippoboscoidea</taxon>
        <taxon>Glossinidae</taxon>
        <taxon>Glossina</taxon>
    </lineage>
</organism>
<keyword evidence="13 17" id="KW-0175">Coiled coil</keyword>
<feature type="compositionally biased region" description="Low complexity" evidence="18">
    <location>
        <begin position="183"/>
        <end position="192"/>
    </location>
</feature>